<keyword evidence="3 10" id="KW-0812">Transmembrane</keyword>
<evidence type="ECO:0000256" key="1">
    <source>
        <dbReference type="ARBA" id="ARBA00004448"/>
    </source>
</evidence>
<dbReference type="PROSITE" id="PS50920">
    <property type="entry name" value="SOLCAR"/>
    <property type="match status" value="3"/>
</dbReference>
<feature type="repeat" description="Solcar" evidence="11">
    <location>
        <begin position="204"/>
        <end position="288"/>
    </location>
</feature>
<dbReference type="GO" id="GO:1904983">
    <property type="term" value="P:glycine import into mitochondrion"/>
    <property type="evidence" value="ECO:0000318"/>
    <property type="project" value="GO_Central"/>
</dbReference>
<dbReference type="RefSeq" id="XP_002176053.1">
    <property type="nucleotide sequence ID" value="XM_002176017.2"/>
</dbReference>
<evidence type="ECO:0000256" key="2">
    <source>
        <dbReference type="ARBA" id="ARBA00022448"/>
    </source>
</evidence>
<reference evidence="12 14" key="1">
    <citation type="journal article" date="2011" name="Science">
        <title>Comparative functional genomics of the fission yeasts.</title>
        <authorList>
            <person name="Rhind N."/>
            <person name="Chen Z."/>
            <person name="Yassour M."/>
            <person name="Thompson D.A."/>
            <person name="Haas B.J."/>
            <person name="Habib N."/>
            <person name="Wapinski I."/>
            <person name="Roy S."/>
            <person name="Lin M.F."/>
            <person name="Heiman D.I."/>
            <person name="Young S.K."/>
            <person name="Furuya K."/>
            <person name="Guo Y."/>
            <person name="Pidoux A."/>
            <person name="Chen H.M."/>
            <person name="Robbertse B."/>
            <person name="Goldberg J.M."/>
            <person name="Aoki K."/>
            <person name="Bayne E.H."/>
            <person name="Berlin A.M."/>
            <person name="Desjardins C.A."/>
            <person name="Dobbs E."/>
            <person name="Dukaj L."/>
            <person name="Fan L."/>
            <person name="FitzGerald M.G."/>
            <person name="French C."/>
            <person name="Gujja S."/>
            <person name="Hansen K."/>
            <person name="Keifenheim D."/>
            <person name="Levin J.Z."/>
            <person name="Mosher R.A."/>
            <person name="Mueller C.A."/>
            <person name="Pfiffner J."/>
            <person name="Priest M."/>
            <person name="Russ C."/>
            <person name="Smialowska A."/>
            <person name="Swoboda P."/>
            <person name="Sykes S.M."/>
            <person name="Vaughn M."/>
            <person name="Vengrova S."/>
            <person name="Yoder R."/>
            <person name="Zeng Q."/>
            <person name="Allshire R."/>
            <person name="Baulcombe D."/>
            <person name="Birren B.W."/>
            <person name="Brown W."/>
            <person name="Ekwall K."/>
            <person name="Kellis M."/>
            <person name="Leatherwood J."/>
            <person name="Levin H."/>
            <person name="Margalit H."/>
            <person name="Martienssen R."/>
            <person name="Nieduszynski C.A."/>
            <person name="Spatafora J.W."/>
            <person name="Friedman N."/>
            <person name="Dalgaard J.Z."/>
            <person name="Baumann P."/>
            <person name="Niki H."/>
            <person name="Regev A."/>
            <person name="Nusbaum C."/>
        </authorList>
    </citation>
    <scope>NUCLEOTIDE SEQUENCE [LARGE SCALE GENOMIC DNA]</scope>
    <source>
        <strain evidence="14">yFS275 / FY16936</strain>
    </source>
</reference>
<feature type="repeat" description="Solcar" evidence="11">
    <location>
        <begin position="11"/>
        <end position="94"/>
    </location>
</feature>
<dbReference type="InterPro" id="IPR018108">
    <property type="entry name" value="MCP_transmembrane"/>
</dbReference>
<evidence type="ECO:0000256" key="8">
    <source>
        <dbReference type="ARBA" id="ARBA00023136"/>
    </source>
</evidence>
<evidence type="ECO:0000313" key="13">
    <source>
        <dbReference type="JaponicusDB" id="SJAG_04984"/>
    </source>
</evidence>
<feature type="repeat" description="Solcar" evidence="11">
    <location>
        <begin position="102"/>
        <end position="186"/>
    </location>
</feature>
<dbReference type="GO" id="GO:0005739">
    <property type="term" value="C:mitochondrion"/>
    <property type="evidence" value="ECO:0000318"/>
    <property type="project" value="GO_Central"/>
</dbReference>
<evidence type="ECO:0000256" key="6">
    <source>
        <dbReference type="ARBA" id="ARBA00022989"/>
    </source>
</evidence>
<dbReference type="AlphaFoldDB" id="B6K8A6"/>
<keyword evidence="8 10" id="KW-0472">Membrane</keyword>
<dbReference type="EMBL" id="KE651167">
    <property type="protein sequence ID" value="EEB09760.1"/>
    <property type="molecule type" value="Genomic_DNA"/>
</dbReference>
<comment type="catalytic activity">
    <reaction evidence="9 10">
        <text>glycine(in) = glycine(out)</text>
        <dbReference type="Rhea" id="RHEA:70715"/>
        <dbReference type="ChEBI" id="CHEBI:57305"/>
    </reaction>
</comment>
<dbReference type="HAMAP" id="MF_03064">
    <property type="entry name" value="SLC25A38"/>
    <property type="match status" value="1"/>
</dbReference>
<dbReference type="GO" id="GO:0015187">
    <property type="term" value="F:glycine transmembrane transporter activity"/>
    <property type="evidence" value="ECO:0000318"/>
    <property type="project" value="GO_Central"/>
</dbReference>
<keyword evidence="2 10" id="KW-0813">Transport</keyword>
<keyword evidence="14" id="KW-1185">Reference proteome</keyword>
<keyword evidence="5 10" id="KW-0999">Mitochondrion inner membrane</keyword>
<keyword evidence="7 10" id="KW-0496">Mitochondrion</keyword>
<dbReference type="VEuPathDB" id="FungiDB:SJAG_04984"/>
<evidence type="ECO:0000256" key="5">
    <source>
        <dbReference type="ARBA" id="ARBA00022792"/>
    </source>
</evidence>
<dbReference type="OMA" id="WGIYEEL"/>
<dbReference type="PANTHER" id="PTHR46181:SF3">
    <property type="entry name" value="MITOCHONDRIAL GLYCINE TRANSPORTER"/>
    <property type="match status" value="1"/>
</dbReference>
<dbReference type="Pfam" id="PF00153">
    <property type="entry name" value="Mito_carr"/>
    <property type="match status" value="3"/>
</dbReference>
<dbReference type="PRINTS" id="PR00926">
    <property type="entry name" value="MITOCARRIER"/>
</dbReference>
<name>B6K8A6_SCHJY</name>
<protein>
    <recommendedName>
        <fullName evidence="10">Mitochondrial glycine transporter</fullName>
    </recommendedName>
    <alternativeName>
        <fullName evidence="10">Solute carrier family 25 member 38 homolog</fullName>
    </alternativeName>
</protein>
<evidence type="ECO:0000256" key="10">
    <source>
        <dbReference type="HAMAP-Rule" id="MF_03064"/>
    </source>
</evidence>
<proteinExistence type="inferred from homology"/>
<dbReference type="InterPro" id="IPR023395">
    <property type="entry name" value="MCP_dom_sf"/>
</dbReference>
<dbReference type="SUPFAM" id="SSF103506">
    <property type="entry name" value="Mitochondrial carrier"/>
    <property type="match status" value="1"/>
</dbReference>
<dbReference type="JaponicusDB" id="SJAG_04984">
    <property type="gene designation" value="hem25"/>
</dbReference>
<evidence type="ECO:0000256" key="4">
    <source>
        <dbReference type="ARBA" id="ARBA00022737"/>
    </source>
</evidence>
<keyword evidence="4 10" id="KW-0677">Repeat</keyword>
<dbReference type="eggNOG" id="KOG0766">
    <property type="taxonomic scope" value="Eukaryota"/>
</dbReference>
<dbReference type="InterPro" id="IPR030847">
    <property type="entry name" value="Hem25/SLC25A38"/>
</dbReference>
<evidence type="ECO:0000313" key="14">
    <source>
        <dbReference type="Proteomes" id="UP000001744"/>
    </source>
</evidence>
<gene>
    <name evidence="13" type="primary">hem25</name>
    <name evidence="12" type="ORF">SJAG_04984</name>
</gene>
<dbReference type="Proteomes" id="UP000001744">
    <property type="component" value="Unassembled WGS sequence"/>
</dbReference>
<keyword evidence="6 10" id="KW-1133">Transmembrane helix</keyword>
<dbReference type="OrthoDB" id="1924968at2759"/>
<evidence type="ECO:0000256" key="7">
    <source>
        <dbReference type="ARBA" id="ARBA00023128"/>
    </source>
</evidence>
<evidence type="ECO:0000256" key="11">
    <source>
        <dbReference type="PROSITE-ProRule" id="PRU00282"/>
    </source>
</evidence>
<evidence type="ECO:0000313" key="12">
    <source>
        <dbReference type="EMBL" id="EEB09760.1"/>
    </source>
</evidence>
<dbReference type="InterPro" id="IPR002067">
    <property type="entry name" value="MCP"/>
</dbReference>
<comment type="function">
    <text evidence="10">Mitochondrial glycine transporter that imports glycine into the mitochondrial matrix. Plays an important role in providing glycine for the first enzymatic step in heme biosynthesis, the condensation of glycine with succinyl-CoA to produce 5-aminolevulinate (ALA) in the miochondrial matrix.</text>
</comment>
<accession>B6K8A6</accession>
<evidence type="ECO:0000256" key="9">
    <source>
        <dbReference type="ARBA" id="ARBA00034060"/>
    </source>
</evidence>
<sequence length="288" mass="32385">MSLKRKEHSSPHKNNHLAAGAVAGFVSSAALQPLDLLKTRLQQGKHESLFRIIVRVCKSDGGVMSLWRGTFPSILRSTTGVSCYFYTLNLLRTSFGDGGAHFSAKQNFWMGAAARSIVGFFFMPVTVLKVRYESSHYSYNSFLEAVKDIWKKEGISGYFRGFGATALRDAPHAGIYVFFYEKGKEKLSNLVRVMQRNQDSQLEFKNTINVVSGLISGTAATILTNPFDLLKTRVQVYPDRYRNFVQASKMILKEEGIKGFFDGFGLRVVRKTLSSTIAWSIYEWVLAK</sequence>
<comment type="subcellular location">
    <subcellularLocation>
        <location evidence="1 10">Mitochondrion inner membrane</location>
        <topology evidence="1 10">Multi-pass membrane protein</topology>
    </subcellularLocation>
</comment>
<dbReference type="PANTHER" id="PTHR46181">
    <property type="entry name" value="MITOCHONDRIAL GLYCINE TRANSPORTER"/>
    <property type="match status" value="1"/>
</dbReference>
<dbReference type="GeneID" id="7047466"/>
<dbReference type="HOGENOM" id="CLU_015166_0_3_1"/>
<dbReference type="GO" id="GO:0005743">
    <property type="term" value="C:mitochondrial inner membrane"/>
    <property type="evidence" value="ECO:0007669"/>
    <property type="project" value="UniProtKB-SubCell"/>
</dbReference>
<evidence type="ECO:0000256" key="3">
    <source>
        <dbReference type="ARBA" id="ARBA00022692"/>
    </source>
</evidence>
<dbReference type="Gene3D" id="1.50.40.10">
    <property type="entry name" value="Mitochondrial carrier domain"/>
    <property type="match status" value="1"/>
</dbReference>
<dbReference type="STRING" id="402676.B6K8A6"/>
<comment type="similarity">
    <text evidence="10">Belongs to the mitochondrial carrier (TC 2.A.29) family. SLC25A38 subfamily.</text>
</comment>
<organism evidence="12 14">
    <name type="scientific">Schizosaccharomyces japonicus (strain yFS275 / FY16936)</name>
    <name type="common">Fission yeast</name>
    <dbReference type="NCBI Taxonomy" id="402676"/>
    <lineage>
        <taxon>Eukaryota</taxon>
        <taxon>Fungi</taxon>
        <taxon>Dikarya</taxon>
        <taxon>Ascomycota</taxon>
        <taxon>Taphrinomycotina</taxon>
        <taxon>Schizosaccharomycetes</taxon>
        <taxon>Schizosaccharomycetales</taxon>
        <taxon>Schizosaccharomycetaceae</taxon>
        <taxon>Schizosaccharomyces</taxon>
    </lineage>
</organism>